<name>A0ABT3PVP6_9BACT</name>
<dbReference type="Gene3D" id="1.25.40.10">
    <property type="entry name" value="Tetratricopeptide repeat domain"/>
    <property type="match status" value="1"/>
</dbReference>
<accession>A0ABT3PVP6</accession>
<evidence type="ECO:0000313" key="2">
    <source>
        <dbReference type="Proteomes" id="UP001207337"/>
    </source>
</evidence>
<dbReference type="RefSeq" id="WP_265787493.1">
    <property type="nucleotide sequence ID" value="NZ_BAABRS010000001.1"/>
</dbReference>
<keyword evidence="2" id="KW-1185">Reference proteome</keyword>
<evidence type="ECO:0000313" key="1">
    <source>
        <dbReference type="EMBL" id="MCW9711917.1"/>
    </source>
</evidence>
<gene>
    <name evidence="1" type="ORF">LQ318_03275</name>
</gene>
<sequence length="237" mass="26570">MDVRFIRISVIMMTLAGLGLMVGCSSATWEDAQQEDTYEAYQEYIEANPKGEHIEEAKKRAETRYWESIKEDSTAGIFEKYLKEFPEGEFRSEAQDKLEQISKDNMATEGRVTGSNVIIRSDHTTESPSAGVVANKGTKVQILDQYSTGDSKEAILKREITIVKNGNKIRLPGGKALSILDDRNDSVHASFSTPEYGATEATISKNDIEAMSGEKWYKIRTTDDITGWIYGKFVEEL</sequence>
<proteinExistence type="predicted"/>
<protein>
    <submittedName>
        <fullName evidence="1">SH3 domain-containing protein</fullName>
    </submittedName>
</protein>
<dbReference type="Proteomes" id="UP001207337">
    <property type="component" value="Unassembled WGS sequence"/>
</dbReference>
<dbReference type="PROSITE" id="PS51257">
    <property type="entry name" value="PROKAR_LIPOPROTEIN"/>
    <property type="match status" value="1"/>
</dbReference>
<reference evidence="1 2" key="1">
    <citation type="submission" date="2021-11" db="EMBL/GenBank/DDBJ databases">
        <title>Aliifidinibius sp. nov., a new bacterium isolated from saline soil.</title>
        <authorList>
            <person name="Galisteo C."/>
            <person name="De La Haba R."/>
            <person name="Sanchez-Porro C."/>
            <person name="Ventosa A."/>
        </authorList>
    </citation>
    <scope>NUCLEOTIDE SEQUENCE [LARGE SCALE GENOMIC DNA]</scope>
    <source>
        <strain evidence="1 2">KACC 190600</strain>
    </source>
</reference>
<dbReference type="EMBL" id="JAJNDC010000001">
    <property type="protein sequence ID" value="MCW9711917.1"/>
    <property type="molecule type" value="Genomic_DNA"/>
</dbReference>
<dbReference type="InterPro" id="IPR011990">
    <property type="entry name" value="TPR-like_helical_dom_sf"/>
</dbReference>
<comment type="caution">
    <text evidence="1">The sequence shown here is derived from an EMBL/GenBank/DDBJ whole genome shotgun (WGS) entry which is preliminary data.</text>
</comment>
<organism evidence="1 2">
    <name type="scientific">Fodinibius salicampi</name>
    <dbReference type="NCBI Taxonomy" id="1920655"/>
    <lineage>
        <taxon>Bacteria</taxon>
        <taxon>Pseudomonadati</taxon>
        <taxon>Balneolota</taxon>
        <taxon>Balneolia</taxon>
        <taxon>Balneolales</taxon>
        <taxon>Balneolaceae</taxon>
        <taxon>Fodinibius</taxon>
    </lineage>
</organism>